<sequence length="113" mass="13433">MEIKPYNRYNLFFILERELILQQNNPTYDPIETLRVPDYVTGFEGIEMPSKLPKWYSKLVLPPGWYLPGRNKRRSHKKRHGQLGFAAITLLMHREDIEVQSQLVNGRLTYMAR</sequence>
<dbReference type="AlphaFoldDB" id="K0TR36"/>
<accession>K0TR36</accession>
<protein>
    <submittedName>
        <fullName evidence="1">Uncharacterized protein</fullName>
    </submittedName>
</protein>
<dbReference type="OrthoDB" id="54709at2759"/>
<gene>
    <name evidence="1" type="ORF">THAOC_01076</name>
</gene>
<evidence type="ECO:0000313" key="2">
    <source>
        <dbReference type="Proteomes" id="UP000266841"/>
    </source>
</evidence>
<organism evidence="1 2">
    <name type="scientific">Thalassiosira oceanica</name>
    <name type="common">Marine diatom</name>
    <dbReference type="NCBI Taxonomy" id="159749"/>
    <lineage>
        <taxon>Eukaryota</taxon>
        <taxon>Sar</taxon>
        <taxon>Stramenopiles</taxon>
        <taxon>Ochrophyta</taxon>
        <taxon>Bacillariophyta</taxon>
        <taxon>Coscinodiscophyceae</taxon>
        <taxon>Thalassiosirophycidae</taxon>
        <taxon>Thalassiosirales</taxon>
        <taxon>Thalassiosiraceae</taxon>
        <taxon>Thalassiosira</taxon>
    </lineage>
</organism>
<name>K0TR36_THAOC</name>
<reference evidence="1 2" key="1">
    <citation type="journal article" date="2012" name="Genome Biol.">
        <title>Genome and low-iron response of an oceanic diatom adapted to chronic iron limitation.</title>
        <authorList>
            <person name="Lommer M."/>
            <person name="Specht M."/>
            <person name="Roy A.S."/>
            <person name="Kraemer L."/>
            <person name="Andreson R."/>
            <person name="Gutowska M.A."/>
            <person name="Wolf J."/>
            <person name="Bergner S.V."/>
            <person name="Schilhabel M.B."/>
            <person name="Klostermeier U.C."/>
            <person name="Beiko R.G."/>
            <person name="Rosenstiel P."/>
            <person name="Hippler M."/>
            <person name="Laroche J."/>
        </authorList>
    </citation>
    <scope>NUCLEOTIDE SEQUENCE [LARGE SCALE GENOMIC DNA]</scope>
    <source>
        <strain evidence="1 2">CCMP1005</strain>
    </source>
</reference>
<dbReference type="Proteomes" id="UP000266841">
    <property type="component" value="Unassembled WGS sequence"/>
</dbReference>
<evidence type="ECO:0000313" key="1">
    <source>
        <dbReference type="EMBL" id="EJK77112.1"/>
    </source>
</evidence>
<keyword evidence="2" id="KW-1185">Reference proteome</keyword>
<proteinExistence type="predicted"/>
<dbReference type="EMBL" id="AGNL01001290">
    <property type="protein sequence ID" value="EJK77112.1"/>
    <property type="molecule type" value="Genomic_DNA"/>
</dbReference>
<comment type="caution">
    <text evidence="1">The sequence shown here is derived from an EMBL/GenBank/DDBJ whole genome shotgun (WGS) entry which is preliminary data.</text>
</comment>